<sequence length="93" mass="10770">MLLDIHMANCCVVHQDDSFKPQDQTEKTVKFEQSHDVDTLDAEIIPKSNHKEKDEICILIVEDFLLYTSRNYTEPDSTDQYVQCADVVHQLLS</sequence>
<organism evidence="1 2">
    <name type="scientific">Amphiprion percula</name>
    <name type="common">Orange clownfish</name>
    <name type="synonym">Lutjanus percula</name>
    <dbReference type="NCBI Taxonomy" id="161767"/>
    <lineage>
        <taxon>Eukaryota</taxon>
        <taxon>Metazoa</taxon>
        <taxon>Chordata</taxon>
        <taxon>Craniata</taxon>
        <taxon>Vertebrata</taxon>
        <taxon>Euteleostomi</taxon>
        <taxon>Actinopterygii</taxon>
        <taxon>Neopterygii</taxon>
        <taxon>Teleostei</taxon>
        <taxon>Neoteleostei</taxon>
        <taxon>Acanthomorphata</taxon>
        <taxon>Ovalentaria</taxon>
        <taxon>Pomacentridae</taxon>
        <taxon>Amphiprion</taxon>
    </lineage>
</organism>
<dbReference type="GeneTree" id="ENSGT01120000278140"/>
<dbReference type="Ensembl" id="ENSAPET00000003562.1">
    <property type="protein sequence ID" value="ENSAPEP00000003480.1"/>
    <property type="gene ID" value="ENSAPEG00000002498.1"/>
</dbReference>
<reference evidence="1" key="2">
    <citation type="submission" date="2025-08" db="UniProtKB">
        <authorList>
            <consortium name="Ensembl"/>
        </authorList>
    </citation>
    <scope>IDENTIFICATION</scope>
</reference>
<dbReference type="AlphaFoldDB" id="A0A3P8RV06"/>
<evidence type="ECO:0000313" key="1">
    <source>
        <dbReference type="Ensembl" id="ENSAPEP00000003480.1"/>
    </source>
</evidence>
<accession>A0A3P8RV06</accession>
<dbReference type="STRING" id="161767.ENSAPEP00000003480"/>
<dbReference type="Proteomes" id="UP000265080">
    <property type="component" value="Chromosome 17"/>
</dbReference>
<reference evidence="1" key="3">
    <citation type="submission" date="2025-09" db="UniProtKB">
        <authorList>
            <consortium name="Ensembl"/>
        </authorList>
    </citation>
    <scope>IDENTIFICATION</scope>
</reference>
<keyword evidence="2" id="KW-1185">Reference proteome</keyword>
<proteinExistence type="predicted"/>
<evidence type="ECO:0000313" key="2">
    <source>
        <dbReference type="Proteomes" id="UP000265080"/>
    </source>
</evidence>
<reference evidence="1 2" key="1">
    <citation type="submission" date="2018-03" db="EMBL/GenBank/DDBJ databases">
        <title>Finding Nemo's genes: A chromosome-scale reference assembly of the genome of the orange clownfish Amphiprion percula.</title>
        <authorList>
            <person name="Lehmann R."/>
        </authorList>
    </citation>
    <scope>NUCLEOTIDE SEQUENCE</scope>
</reference>
<name>A0A3P8RV06_AMPPE</name>
<protein>
    <submittedName>
        <fullName evidence="1">Uncharacterized protein</fullName>
    </submittedName>
</protein>